<organism evidence="7 8">
    <name type="scientific">Natrialba aegyptia DSM 13077</name>
    <dbReference type="NCBI Taxonomy" id="1227491"/>
    <lineage>
        <taxon>Archaea</taxon>
        <taxon>Methanobacteriati</taxon>
        <taxon>Methanobacteriota</taxon>
        <taxon>Stenosarchaea group</taxon>
        <taxon>Halobacteria</taxon>
        <taxon>Halobacteriales</taxon>
        <taxon>Natrialbaceae</taxon>
        <taxon>Natrialba</taxon>
    </lineage>
</organism>
<protein>
    <recommendedName>
        <fullName evidence="6">Yip1 domain-containing protein</fullName>
    </recommendedName>
</protein>
<accession>M0B1B9</accession>
<dbReference type="EMBL" id="AOIP01000031">
    <property type="protein sequence ID" value="ELZ04352.1"/>
    <property type="molecule type" value="Genomic_DNA"/>
</dbReference>
<gene>
    <name evidence="7" type="ORF">C480_12596</name>
</gene>
<evidence type="ECO:0000256" key="1">
    <source>
        <dbReference type="ARBA" id="ARBA00004141"/>
    </source>
</evidence>
<feature type="transmembrane region" description="Helical" evidence="5">
    <location>
        <begin position="25"/>
        <end position="51"/>
    </location>
</feature>
<evidence type="ECO:0000256" key="5">
    <source>
        <dbReference type="SAM" id="Phobius"/>
    </source>
</evidence>
<dbReference type="Pfam" id="PF04893">
    <property type="entry name" value="Yip1"/>
    <property type="match status" value="1"/>
</dbReference>
<feature type="transmembrane region" description="Helical" evidence="5">
    <location>
        <begin position="118"/>
        <end position="136"/>
    </location>
</feature>
<keyword evidence="8" id="KW-1185">Reference proteome</keyword>
<evidence type="ECO:0000256" key="3">
    <source>
        <dbReference type="ARBA" id="ARBA00022989"/>
    </source>
</evidence>
<dbReference type="InterPro" id="IPR006977">
    <property type="entry name" value="Yip1_dom"/>
</dbReference>
<sequence length="168" mass="17712">MASSVIALIGTRWQYASDPFVLFEAVIHVLFTIVINLGSRLFIVAAVLYVLSGALWKNGNIVATFAVACWSYAPNAIAQLVTLALVTAEGATTNTFTNLEPAELATGTEFLSQTSSTLINVVLPLTVVLWSVYILTQGVDAANEDVPFAGAFGAALIVGCGVLLLEFV</sequence>
<comment type="subcellular location">
    <subcellularLocation>
        <location evidence="1">Membrane</location>
        <topology evidence="1">Multi-pass membrane protein</topology>
    </subcellularLocation>
</comment>
<evidence type="ECO:0000313" key="8">
    <source>
        <dbReference type="Proteomes" id="UP000011591"/>
    </source>
</evidence>
<dbReference type="Proteomes" id="UP000011591">
    <property type="component" value="Unassembled WGS sequence"/>
</dbReference>
<dbReference type="GO" id="GO:0016020">
    <property type="term" value="C:membrane"/>
    <property type="evidence" value="ECO:0007669"/>
    <property type="project" value="UniProtKB-SubCell"/>
</dbReference>
<evidence type="ECO:0000256" key="2">
    <source>
        <dbReference type="ARBA" id="ARBA00022692"/>
    </source>
</evidence>
<keyword evidence="2 5" id="KW-0812">Transmembrane</keyword>
<evidence type="ECO:0000259" key="6">
    <source>
        <dbReference type="Pfam" id="PF04893"/>
    </source>
</evidence>
<dbReference type="PATRIC" id="fig|1227491.4.peg.2591"/>
<feature type="transmembrane region" description="Helical" evidence="5">
    <location>
        <begin position="148"/>
        <end position="167"/>
    </location>
</feature>
<comment type="caution">
    <text evidence="7">The sequence shown here is derived from an EMBL/GenBank/DDBJ whole genome shotgun (WGS) entry which is preliminary data.</text>
</comment>
<evidence type="ECO:0000313" key="7">
    <source>
        <dbReference type="EMBL" id="ELZ04352.1"/>
    </source>
</evidence>
<name>M0B1B9_9EURY</name>
<keyword evidence="3 5" id="KW-1133">Transmembrane helix</keyword>
<proteinExistence type="predicted"/>
<feature type="domain" description="Yip1" evidence="6">
    <location>
        <begin position="5"/>
        <end position="164"/>
    </location>
</feature>
<evidence type="ECO:0000256" key="4">
    <source>
        <dbReference type="ARBA" id="ARBA00023136"/>
    </source>
</evidence>
<dbReference type="AlphaFoldDB" id="M0B1B9"/>
<keyword evidence="4 5" id="KW-0472">Membrane</keyword>
<reference evidence="7 8" key="1">
    <citation type="journal article" date="2014" name="PLoS Genet.">
        <title>Phylogenetically driven sequencing of extremely halophilic archaea reveals strategies for static and dynamic osmo-response.</title>
        <authorList>
            <person name="Becker E.A."/>
            <person name="Seitzer P.M."/>
            <person name="Tritt A."/>
            <person name="Larsen D."/>
            <person name="Krusor M."/>
            <person name="Yao A.I."/>
            <person name="Wu D."/>
            <person name="Madern D."/>
            <person name="Eisen J.A."/>
            <person name="Darling A.E."/>
            <person name="Facciotti M.T."/>
        </authorList>
    </citation>
    <scope>NUCLEOTIDE SEQUENCE [LARGE SCALE GENOMIC DNA]</scope>
    <source>
        <strain evidence="7 8">DSM 13077</strain>
    </source>
</reference>